<name>A0ABR4JL03_9EURO</name>
<evidence type="ECO:0000259" key="1">
    <source>
        <dbReference type="Pfam" id="PF13924"/>
    </source>
</evidence>
<dbReference type="Pfam" id="PF13924">
    <property type="entry name" value="Lipocalin_5"/>
    <property type="match status" value="1"/>
</dbReference>
<keyword evidence="3" id="KW-1185">Reference proteome</keyword>
<comment type="caution">
    <text evidence="2">The sequence shown here is derived from an EMBL/GenBank/DDBJ whole genome shotgun (WGS) entry which is preliminary data.</text>
</comment>
<dbReference type="Proteomes" id="UP001610446">
    <property type="component" value="Unassembled WGS sequence"/>
</dbReference>
<organism evidence="2 3">
    <name type="scientific">Aspergillus pseudoustus</name>
    <dbReference type="NCBI Taxonomy" id="1810923"/>
    <lineage>
        <taxon>Eukaryota</taxon>
        <taxon>Fungi</taxon>
        <taxon>Dikarya</taxon>
        <taxon>Ascomycota</taxon>
        <taxon>Pezizomycotina</taxon>
        <taxon>Eurotiomycetes</taxon>
        <taxon>Eurotiomycetidae</taxon>
        <taxon>Eurotiales</taxon>
        <taxon>Aspergillaceae</taxon>
        <taxon>Aspergillus</taxon>
        <taxon>Aspergillus subgen. Nidulantes</taxon>
    </lineage>
</organism>
<feature type="domain" description="Lipocalin-like" evidence="1">
    <location>
        <begin position="9"/>
        <end position="158"/>
    </location>
</feature>
<dbReference type="InterPro" id="IPR024311">
    <property type="entry name" value="Lipocalin-like"/>
</dbReference>
<protein>
    <submittedName>
        <fullName evidence="2">Lipocalin-like domain-containing protein</fullName>
    </submittedName>
</protein>
<accession>A0ABR4JL03</accession>
<proteinExistence type="predicted"/>
<dbReference type="EMBL" id="JBFXLU010000130">
    <property type="protein sequence ID" value="KAL2839653.1"/>
    <property type="molecule type" value="Genomic_DNA"/>
</dbReference>
<evidence type="ECO:0000313" key="2">
    <source>
        <dbReference type="EMBL" id="KAL2839653.1"/>
    </source>
</evidence>
<gene>
    <name evidence="2" type="ORF">BJY01DRAFT_219120</name>
</gene>
<reference evidence="2 3" key="1">
    <citation type="submission" date="2024-07" db="EMBL/GenBank/DDBJ databases">
        <title>Section-level genome sequencing and comparative genomics of Aspergillus sections Usti and Cavernicolus.</title>
        <authorList>
            <consortium name="Lawrence Berkeley National Laboratory"/>
            <person name="Nybo J.L."/>
            <person name="Vesth T.C."/>
            <person name="Theobald S."/>
            <person name="Frisvad J.C."/>
            <person name="Larsen T.O."/>
            <person name="Kjaerboelling I."/>
            <person name="Rothschild-Mancinelli K."/>
            <person name="Lyhne E.K."/>
            <person name="Kogle M.E."/>
            <person name="Barry K."/>
            <person name="Clum A."/>
            <person name="Na H."/>
            <person name="Ledsgaard L."/>
            <person name="Lin J."/>
            <person name="Lipzen A."/>
            <person name="Kuo A."/>
            <person name="Riley R."/>
            <person name="Mondo S."/>
            <person name="Labutti K."/>
            <person name="Haridas S."/>
            <person name="Pangalinan J."/>
            <person name="Salamov A.A."/>
            <person name="Simmons B.A."/>
            <person name="Magnuson J.K."/>
            <person name="Chen J."/>
            <person name="Drula E."/>
            <person name="Henrissat B."/>
            <person name="Wiebenga A."/>
            <person name="Lubbers R.J."/>
            <person name="Gomes A.C."/>
            <person name="Makela M.R."/>
            <person name="Stajich J."/>
            <person name="Grigoriev I.V."/>
            <person name="Mortensen U.H."/>
            <person name="De Vries R.P."/>
            <person name="Baker S.E."/>
            <person name="Andersen M.R."/>
        </authorList>
    </citation>
    <scope>NUCLEOTIDE SEQUENCE [LARGE SCALE GENOMIC DNA]</scope>
    <source>
        <strain evidence="2 3">CBS 123904</strain>
    </source>
</reference>
<sequence>MSFYTEQIYGVWKLVSFNIYRADDPSGKPILQPLGESPLGRIIFLPSGYMNVYMTSPGRAANIASPAWHLATEAELAYAAKNVTMYCGPFEIYEENGETRVDTHVDVSLDPSWIGSHQIRRVEGIYDENERPILTLTPLKEFSLPDGTVTIARITWEKVKNVT</sequence>
<evidence type="ECO:0000313" key="3">
    <source>
        <dbReference type="Proteomes" id="UP001610446"/>
    </source>
</evidence>